<evidence type="ECO:0000256" key="1">
    <source>
        <dbReference type="ARBA" id="ARBA00004479"/>
    </source>
</evidence>
<keyword evidence="9" id="KW-0472">Membrane</keyword>
<evidence type="ECO:0000256" key="10">
    <source>
        <dbReference type="PIRSR" id="PIRSR606689-1"/>
    </source>
</evidence>
<evidence type="ECO:0000259" key="13">
    <source>
        <dbReference type="Pfam" id="PF23358"/>
    </source>
</evidence>
<name>A0AAI9WYK2_9ASCO</name>
<evidence type="ECO:0000256" key="8">
    <source>
        <dbReference type="ARBA" id="ARBA00023134"/>
    </source>
</evidence>
<feature type="signal peptide" evidence="11">
    <location>
        <begin position="1"/>
        <end position="19"/>
    </location>
</feature>
<keyword evidence="4" id="KW-0812">Transmembrane</keyword>
<evidence type="ECO:0000256" key="6">
    <source>
        <dbReference type="ARBA" id="ARBA00022824"/>
    </source>
</evidence>
<dbReference type="GO" id="GO:0008250">
    <property type="term" value="C:oligosaccharyltransferase complex"/>
    <property type="evidence" value="ECO:0007669"/>
    <property type="project" value="TreeGrafter"/>
</dbReference>
<feature type="chain" id="PRO_5042316060" description="Dolichyl-diphosphooligosaccharide--protein glycosyltransferase subunit WBP1" evidence="11">
    <location>
        <begin position="20"/>
        <end position="633"/>
    </location>
</feature>
<accession>A0AAI9WYK2</accession>
<protein>
    <recommendedName>
        <fullName evidence="11">Dolichyl-diphosphooligosaccharide--protein glycosyltransferase subunit WBP1</fullName>
        <shortName evidence="11">Oligosaccharyl transferase subunit WBP1</shortName>
    </recommendedName>
</protein>
<feature type="binding site" evidence="10">
    <location>
        <position position="490"/>
    </location>
    <ligand>
        <name>GTP</name>
        <dbReference type="ChEBI" id="CHEBI:37565"/>
    </ligand>
</feature>
<evidence type="ECO:0000256" key="7">
    <source>
        <dbReference type="ARBA" id="ARBA00022989"/>
    </source>
</evidence>
<keyword evidence="11" id="KW-0732">Signal</keyword>
<dbReference type="RefSeq" id="XP_049181137.1">
    <property type="nucleotide sequence ID" value="XM_049322947.1"/>
</dbReference>
<comment type="caution">
    <text evidence="14">The sequence shown here is derived from an EMBL/GenBank/DDBJ whole genome shotgun (WGS) entry which is preliminary data.</text>
</comment>
<comment type="subunit">
    <text evidence="11">Component of the oligosaccharyltransferase (OST) complex.</text>
</comment>
<evidence type="ECO:0000256" key="3">
    <source>
        <dbReference type="ARBA" id="ARBA00008743"/>
    </source>
</evidence>
<feature type="binding site" evidence="10">
    <location>
        <begin position="567"/>
        <end position="570"/>
    </location>
    <ligand>
        <name>GTP</name>
        <dbReference type="ChEBI" id="CHEBI:37565"/>
    </ligand>
</feature>
<keyword evidence="5 10" id="KW-0547">Nucleotide-binding</keyword>
<dbReference type="GO" id="GO:0005525">
    <property type="term" value="F:GTP binding"/>
    <property type="evidence" value="ECO:0007669"/>
    <property type="project" value="UniProtKB-KW"/>
</dbReference>
<dbReference type="GeneID" id="73379405"/>
<dbReference type="InterPro" id="IPR006689">
    <property type="entry name" value="Small_GTPase_ARF/SAR"/>
</dbReference>
<evidence type="ECO:0000256" key="11">
    <source>
        <dbReference type="RuleBase" id="RU361142"/>
    </source>
</evidence>
<organism evidence="14 15">
    <name type="scientific">Candida oxycetoniae</name>
    <dbReference type="NCBI Taxonomy" id="497107"/>
    <lineage>
        <taxon>Eukaryota</taxon>
        <taxon>Fungi</taxon>
        <taxon>Dikarya</taxon>
        <taxon>Ascomycota</taxon>
        <taxon>Saccharomycotina</taxon>
        <taxon>Pichiomycetes</taxon>
        <taxon>Debaryomycetaceae</taxon>
        <taxon>Candida/Lodderomyces clade</taxon>
        <taxon>Candida</taxon>
    </lineage>
</organism>
<proteinExistence type="inferred from homology"/>
<evidence type="ECO:0000259" key="12">
    <source>
        <dbReference type="Pfam" id="PF03345"/>
    </source>
</evidence>
<dbReference type="InterPro" id="IPR027417">
    <property type="entry name" value="P-loop_NTPase"/>
</dbReference>
<comment type="similarity">
    <text evidence="3 11">Belongs to the DDOST 48 kDa subunit family.</text>
</comment>
<dbReference type="GO" id="GO:0018279">
    <property type="term" value="P:protein N-linked glycosylation via asparagine"/>
    <property type="evidence" value="ECO:0007669"/>
    <property type="project" value="UniProtKB-UniRule"/>
</dbReference>
<keyword evidence="6 11" id="KW-0256">Endoplasmic reticulum</keyword>
<comment type="pathway">
    <text evidence="2 11">Protein modification; protein glycosylation.</text>
</comment>
<evidence type="ECO:0000256" key="4">
    <source>
        <dbReference type="ARBA" id="ARBA00022692"/>
    </source>
</evidence>
<dbReference type="PANTHER" id="PTHR10830">
    <property type="entry name" value="DOLICHYL-DIPHOSPHOOLIGOSACCHARIDE--PROTEIN GLYCOSYLTRANSFERASE 48 KDA SUBUNIT"/>
    <property type="match status" value="1"/>
</dbReference>
<dbReference type="InterPro" id="IPR055459">
    <property type="entry name" value="OST48_MD"/>
</dbReference>
<evidence type="ECO:0000313" key="15">
    <source>
        <dbReference type="Proteomes" id="UP001202479"/>
    </source>
</evidence>
<feature type="domain" description="OST48 middle" evidence="13">
    <location>
        <begin position="276"/>
        <end position="417"/>
    </location>
</feature>
<sequence length="633" mass="71758">MLGFLTLLVSYLYLAIVNASAKGLEEEHVLVLFDPEIIALNDSSANLTPEVTHFMQHLNSKYKTFVGDYNDVDISLFSQDYPKFDHLVLFPTSKKSIKNSANLNQHQLLKFFNAGGNIFAIGGSDVTTTEGINSFLNELGIYPSPKSYRYIDHFNTEKDGVVELKQEENLVQENRILKSLKTVEYKGNAALISNSELIQPIVKSSKTGYTNKVGETMNGKNTWTFGEQGYLAVGFQALNNARLVWIGSESLLADDALFKWCFQETGVIKLQFVQHMKADEPEKINPHLYKIKDEAIYTIGVSELVDGKWVPFEVTEEEDQFQLSFKMLDPYQRLNLKPLGPVSTSSENKSALDAYAYHISFTVPDHHGMFTFELDYKRHGLSYILDKKVVTVRHLANDEFKRSWDISNSWLYLASTALKNTLFKNDRARGDTDLEEGLESTSTSTILKSKRILPTVGQNTTTIKFEASDKNSPFAAQFNNINLKFWDLGGQRSLRNMWSRYFKQCHGIIFVIDSTDTARFQECYETLIDIANHDSWLVDNSEGQEIDQERTIGIDGTVNVPILMLANKQDLPQAVDLVSLKTGVFIKLVSELEATDSKLLPVSVLENQGLKESLEWLVTRLIYNKGNKRPEYK</sequence>
<dbReference type="Pfam" id="PF03345">
    <property type="entry name" value="OST48_N"/>
    <property type="match status" value="1"/>
</dbReference>
<dbReference type="Pfam" id="PF23358">
    <property type="entry name" value="OST48_MD"/>
    <property type="match status" value="1"/>
</dbReference>
<comment type="subcellular location">
    <subcellularLocation>
        <location evidence="11">Endoplasmic reticulum membrane</location>
        <topology evidence="11">Single-pass type I membrane protein</topology>
    </subcellularLocation>
    <subcellularLocation>
        <location evidence="1">Membrane</location>
        <topology evidence="1">Single-pass type I membrane protein</topology>
    </subcellularLocation>
</comment>
<dbReference type="EMBL" id="JAHUZD010000037">
    <property type="protein sequence ID" value="KAI3405392.2"/>
    <property type="molecule type" value="Genomic_DNA"/>
</dbReference>
<dbReference type="Pfam" id="PF00025">
    <property type="entry name" value="Arf"/>
    <property type="match status" value="1"/>
</dbReference>
<dbReference type="Gene3D" id="3.40.50.300">
    <property type="entry name" value="P-loop containing nucleotide triphosphate hydrolases"/>
    <property type="match status" value="1"/>
</dbReference>
<keyword evidence="15" id="KW-1185">Reference proteome</keyword>
<dbReference type="AlphaFoldDB" id="A0AAI9WYK2"/>
<keyword evidence="8 10" id="KW-0342">GTP-binding</keyword>
<evidence type="ECO:0000256" key="5">
    <source>
        <dbReference type="ARBA" id="ARBA00022741"/>
    </source>
</evidence>
<gene>
    <name evidence="14" type="ORF">KGF56_001788</name>
</gene>
<comment type="function">
    <text evidence="11">Subunit of the oligosaccharyl transferase (OST) complex that catalyzes the initial transfer of a defined glycan (Glc(3)Man(9)GlcNAc(2) in eukaryotes) from the lipid carrier dolichol-pyrophosphate to an asparagine residue within an Asn-X-Ser/Thr consensus motif in nascent polypeptide chains, the first step in protein N-glycosylation. N-glycosylation occurs cotranslationally and the complex associates with the Sec61 complex at the channel-forming translocon complex that mediates protein translocation across the endoplasmic reticulum (ER).</text>
</comment>
<dbReference type="InterPro" id="IPR055457">
    <property type="entry name" value="OST48_N"/>
</dbReference>
<dbReference type="PANTHER" id="PTHR10830:SF0">
    <property type="entry name" value="DOLICHYL-DIPHOSPHOOLIGOSACCHARIDE--PROTEIN GLYCOSYLTRANSFERASE 48 KDA SUBUNIT"/>
    <property type="match status" value="1"/>
</dbReference>
<evidence type="ECO:0000313" key="14">
    <source>
        <dbReference type="EMBL" id="KAI3405392.2"/>
    </source>
</evidence>
<dbReference type="GO" id="GO:0003924">
    <property type="term" value="F:GTPase activity"/>
    <property type="evidence" value="ECO:0007669"/>
    <property type="project" value="InterPro"/>
</dbReference>
<evidence type="ECO:0000256" key="9">
    <source>
        <dbReference type="ARBA" id="ARBA00023136"/>
    </source>
</evidence>
<dbReference type="Proteomes" id="UP001202479">
    <property type="component" value="Unassembled WGS sequence"/>
</dbReference>
<keyword evidence="7" id="KW-1133">Transmembrane helix</keyword>
<dbReference type="SUPFAM" id="SSF52540">
    <property type="entry name" value="P-loop containing nucleoside triphosphate hydrolases"/>
    <property type="match status" value="1"/>
</dbReference>
<dbReference type="InterPro" id="IPR005013">
    <property type="entry name" value="DDOST_48_kDa_subunit"/>
</dbReference>
<dbReference type="SMART" id="SM00177">
    <property type="entry name" value="ARF"/>
    <property type="match status" value="1"/>
</dbReference>
<reference evidence="14" key="1">
    <citation type="journal article" date="2022" name="DNA Res.">
        <title>Genome analysis of five recently described species of the CUG-Ser clade uncovers Candida theae as a new hybrid lineage with pathogenic potential in the Candida parapsilosis species complex.</title>
        <authorList>
            <person name="Mixao V."/>
            <person name="Del Olmo V."/>
            <person name="Hegedusova E."/>
            <person name="Saus E."/>
            <person name="Pryszcz L."/>
            <person name="Cillingova A."/>
            <person name="Nosek J."/>
            <person name="Gabaldon T."/>
        </authorList>
    </citation>
    <scope>NUCLEOTIDE SEQUENCE</scope>
    <source>
        <strain evidence="14">CBS 10844</strain>
    </source>
</reference>
<evidence type="ECO:0000256" key="2">
    <source>
        <dbReference type="ARBA" id="ARBA00004922"/>
    </source>
</evidence>
<feature type="domain" description="OST48 N-terminal" evidence="12">
    <location>
        <begin position="38"/>
        <end position="257"/>
    </location>
</feature>
<dbReference type="PROSITE" id="PS51417">
    <property type="entry name" value="ARF"/>
    <property type="match status" value="1"/>
</dbReference>